<gene>
    <name evidence="1" type="ORF">RB2654_16526</name>
</gene>
<reference evidence="1 2" key="1">
    <citation type="journal article" date="2010" name="J. Bacteriol.">
        <title>Genome sequences of Pelagibaca bermudensis HTCC2601T and Maritimibacter alkaliphilus HTCC2654T, the type strains of two marine Roseobacter genera.</title>
        <authorList>
            <person name="Thrash J.C."/>
            <person name="Cho J.C."/>
            <person name="Ferriera S."/>
            <person name="Johnson J."/>
            <person name="Vergin K.L."/>
            <person name="Giovannoni S.J."/>
        </authorList>
    </citation>
    <scope>NUCLEOTIDE SEQUENCE [LARGE SCALE GENOMIC DNA]</scope>
    <source>
        <strain evidence="1 2">HTCC2654</strain>
    </source>
</reference>
<keyword evidence="2" id="KW-1185">Reference proteome</keyword>
<protein>
    <submittedName>
        <fullName evidence="1">Uncharacterized protein</fullName>
    </submittedName>
</protein>
<dbReference type="STRING" id="314271.RB2654_16526"/>
<evidence type="ECO:0000313" key="1">
    <source>
        <dbReference type="EMBL" id="EAQ14293.1"/>
    </source>
</evidence>
<name>A3VBG0_9RHOB</name>
<proteinExistence type="predicted"/>
<dbReference type="EMBL" id="AAMT01000002">
    <property type="protein sequence ID" value="EAQ14293.1"/>
    <property type="molecule type" value="Genomic_DNA"/>
</dbReference>
<dbReference type="Proteomes" id="UP000002931">
    <property type="component" value="Unassembled WGS sequence"/>
</dbReference>
<dbReference type="AlphaFoldDB" id="A3VBG0"/>
<dbReference type="HOGENOM" id="CLU_2683500_0_0_5"/>
<comment type="caution">
    <text evidence="1">The sequence shown here is derived from an EMBL/GenBank/DDBJ whole genome shotgun (WGS) entry which is preliminary data.</text>
</comment>
<evidence type="ECO:0000313" key="2">
    <source>
        <dbReference type="Proteomes" id="UP000002931"/>
    </source>
</evidence>
<organism evidence="1 2">
    <name type="scientific">Maritimibacter alkaliphilus HTCC2654</name>
    <dbReference type="NCBI Taxonomy" id="314271"/>
    <lineage>
        <taxon>Bacteria</taxon>
        <taxon>Pseudomonadati</taxon>
        <taxon>Pseudomonadota</taxon>
        <taxon>Alphaproteobacteria</taxon>
        <taxon>Rhodobacterales</taxon>
        <taxon>Roseobacteraceae</taxon>
        <taxon>Maritimibacter</taxon>
    </lineage>
</organism>
<accession>A3VBG0</accession>
<dbReference type="RefSeq" id="WP_008333615.1">
    <property type="nucleotide sequence ID" value="NZ_CH902578.1"/>
</dbReference>
<sequence>MTKTVSLTTDGRDVVIEGPIHSDRFPVEELGSRLAFYRELRDRKCERTKTAGEHAGHYAETVAGLERLIEEVGE</sequence>